<dbReference type="EMBL" id="BMUB01000010">
    <property type="protein sequence ID" value="GGU87715.1"/>
    <property type="molecule type" value="Genomic_DNA"/>
</dbReference>
<evidence type="ECO:0000313" key="1">
    <source>
        <dbReference type="EMBL" id="GGU87715.1"/>
    </source>
</evidence>
<sequence length="56" mass="6153">MAGRDRQLEGYCQRMLDAIRDFAGGIRRRATPVDSLRAMTAARLSTGCPPRLSGTE</sequence>
<accession>A0A8H9LUM0</accession>
<reference evidence="1" key="1">
    <citation type="journal article" date="2014" name="Int. J. Syst. Evol. Microbiol.">
        <title>Complete genome sequence of Corynebacterium casei LMG S-19264T (=DSM 44701T), isolated from a smear-ripened cheese.</title>
        <authorList>
            <consortium name="US DOE Joint Genome Institute (JGI-PGF)"/>
            <person name="Walter F."/>
            <person name="Albersmeier A."/>
            <person name="Kalinowski J."/>
            <person name="Ruckert C."/>
        </authorList>
    </citation>
    <scope>NUCLEOTIDE SEQUENCE</scope>
    <source>
        <strain evidence="1">JCM 4434</strain>
    </source>
</reference>
<reference evidence="1" key="2">
    <citation type="submission" date="2020-09" db="EMBL/GenBank/DDBJ databases">
        <authorList>
            <person name="Sun Q."/>
            <person name="Ohkuma M."/>
        </authorList>
    </citation>
    <scope>NUCLEOTIDE SEQUENCE</scope>
    <source>
        <strain evidence="1">JCM 4434</strain>
    </source>
</reference>
<name>A0A8H9LUM0_KITAU</name>
<protein>
    <submittedName>
        <fullName evidence="1">Uncharacterized protein</fullName>
    </submittedName>
</protein>
<gene>
    <name evidence="1" type="ORF">GCM10010502_45350</name>
</gene>
<evidence type="ECO:0000313" key="2">
    <source>
        <dbReference type="Proteomes" id="UP000610124"/>
    </source>
</evidence>
<comment type="caution">
    <text evidence="1">The sequence shown here is derived from an EMBL/GenBank/DDBJ whole genome shotgun (WGS) entry which is preliminary data.</text>
</comment>
<dbReference type="AlphaFoldDB" id="A0A8H9LUM0"/>
<organism evidence="1 2">
    <name type="scientific">Kitasatospora aureofaciens</name>
    <name type="common">Streptomyces aureofaciens</name>
    <dbReference type="NCBI Taxonomy" id="1894"/>
    <lineage>
        <taxon>Bacteria</taxon>
        <taxon>Bacillati</taxon>
        <taxon>Actinomycetota</taxon>
        <taxon>Actinomycetes</taxon>
        <taxon>Kitasatosporales</taxon>
        <taxon>Streptomycetaceae</taxon>
        <taxon>Kitasatospora</taxon>
    </lineage>
</organism>
<dbReference type="Proteomes" id="UP000610124">
    <property type="component" value="Unassembled WGS sequence"/>
</dbReference>
<proteinExistence type="predicted"/>